<accession>A0A0J6FUK7</accession>
<gene>
    <name evidence="1" type="ORF">CPAG_09116</name>
</gene>
<proteinExistence type="predicted"/>
<dbReference type="VEuPathDB" id="FungiDB:CPAG_09116"/>
<dbReference type="PANTHER" id="PTHR36847">
    <property type="entry name" value="AMIDOLIGASE ENZYME"/>
    <property type="match status" value="1"/>
</dbReference>
<dbReference type="EMBL" id="DS268114">
    <property type="protein sequence ID" value="KMM72824.1"/>
    <property type="molecule type" value="Genomic_DNA"/>
</dbReference>
<protein>
    <submittedName>
        <fullName evidence="1">Uncharacterized protein</fullName>
    </submittedName>
</protein>
<evidence type="ECO:0000313" key="2">
    <source>
        <dbReference type="Proteomes" id="UP000054567"/>
    </source>
</evidence>
<organism evidence="1 2">
    <name type="scientific">Coccidioides posadasii RMSCC 3488</name>
    <dbReference type="NCBI Taxonomy" id="454284"/>
    <lineage>
        <taxon>Eukaryota</taxon>
        <taxon>Fungi</taxon>
        <taxon>Dikarya</taxon>
        <taxon>Ascomycota</taxon>
        <taxon>Pezizomycotina</taxon>
        <taxon>Eurotiomycetes</taxon>
        <taxon>Eurotiomycetidae</taxon>
        <taxon>Onygenales</taxon>
        <taxon>Onygenaceae</taxon>
        <taxon>Coccidioides</taxon>
    </lineage>
</organism>
<dbReference type="OrthoDB" id="412402at2759"/>
<sequence length="352" mass="40686">MFPEPELVDSTGVLSYTIKVEFIVKVKVAEFFDRQARSLSYLQKMRAIHEEMIQYLRRFGVEVNEYRSYEADLQAWTVERGSAVSVDDVSDVDYGSEEWGFFEVKLASPVLPYYRLSMFEVERVLLLIKDEYTTIINKSCTLTVHVGHIEDEPYLETYESYGFCLPAVQTLLQLLWKYEAQINAIHPEHRIQGNPRSLPPSKMLEYMLSRTIMERICDCRDMNALHQLWEGGLSSEQIRQRVAAYSIRGLTGIPGSDTHTGTIRFGQHQATLEFDDIKNWVWFVGSLVQLAVERGPCGVPLTLMGLGGYTRQVPLSEVSAIHFIKKIAKKDQYLFYKEQLGDYYYFDDPDDF</sequence>
<name>A0A0J6FUK7_COCPO</name>
<dbReference type="AlphaFoldDB" id="A0A0J6FUK7"/>
<reference evidence="1 2" key="1">
    <citation type="submission" date="2007-06" db="EMBL/GenBank/DDBJ databases">
        <title>The Genome Sequence of Coccidioides posadasii RMSCC_3488.</title>
        <authorList>
            <consortium name="Coccidioides Genome Resources Consortium"/>
            <consortium name="The Broad Institute Genome Sequencing Platform"/>
            <person name="Henn M.R."/>
            <person name="Sykes S."/>
            <person name="Young S."/>
            <person name="Jaffe D."/>
            <person name="Berlin A."/>
            <person name="Alvarez P."/>
            <person name="Butler J."/>
            <person name="Gnerre S."/>
            <person name="Grabherr M."/>
            <person name="Mauceli E."/>
            <person name="Brockman W."/>
            <person name="Kodira C."/>
            <person name="Alvarado L."/>
            <person name="Zeng Q."/>
            <person name="Crawford M."/>
            <person name="Antoine C."/>
            <person name="Devon K."/>
            <person name="Galgiani J."/>
            <person name="Orsborn K."/>
            <person name="Lewis M.L."/>
            <person name="Nusbaum C."/>
            <person name="Galagan J."/>
            <person name="Birren B."/>
        </authorList>
    </citation>
    <scope>NUCLEOTIDE SEQUENCE [LARGE SCALE GENOMIC DNA]</scope>
    <source>
        <strain evidence="1 2">RMSCC 3488</strain>
    </source>
</reference>
<reference evidence="2" key="2">
    <citation type="journal article" date="2009" name="Genome Res.">
        <title>Comparative genomic analyses of the human fungal pathogens Coccidioides and their relatives.</title>
        <authorList>
            <person name="Sharpton T.J."/>
            <person name="Stajich J.E."/>
            <person name="Rounsley S.D."/>
            <person name="Gardner M.J."/>
            <person name="Wortman J.R."/>
            <person name="Jordar V.S."/>
            <person name="Maiti R."/>
            <person name="Kodira C.D."/>
            <person name="Neafsey D.E."/>
            <person name="Zeng Q."/>
            <person name="Hung C.-Y."/>
            <person name="McMahan C."/>
            <person name="Muszewska A."/>
            <person name="Grynberg M."/>
            <person name="Mandel M.A."/>
            <person name="Kellner E.M."/>
            <person name="Barker B.M."/>
            <person name="Galgiani J.N."/>
            <person name="Orbach M.J."/>
            <person name="Kirkland T.N."/>
            <person name="Cole G.T."/>
            <person name="Henn M.R."/>
            <person name="Birren B.W."/>
            <person name="Taylor J.W."/>
        </authorList>
    </citation>
    <scope>NUCLEOTIDE SEQUENCE [LARGE SCALE GENOMIC DNA]</scope>
    <source>
        <strain evidence="2">RMSCC 3488</strain>
    </source>
</reference>
<dbReference type="Proteomes" id="UP000054567">
    <property type="component" value="Unassembled WGS sequence"/>
</dbReference>
<dbReference type="PANTHER" id="PTHR36847:SF1">
    <property type="entry name" value="AMIDOLIGASE ENZYME"/>
    <property type="match status" value="1"/>
</dbReference>
<evidence type="ECO:0000313" key="1">
    <source>
        <dbReference type="EMBL" id="KMM72824.1"/>
    </source>
</evidence>
<reference evidence="2" key="3">
    <citation type="journal article" date="2010" name="Genome Res.">
        <title>Population genomic sequencing of Coccidioides fungi reveals recent hybridization and transposon control.</title>
        <authorList>
            <person name="Neafsey D.E."/>
            <person name="Barker B.M."/>
            <person name="Sharpton T.J."/>
            <person name="Stajich J.E."/>
            <person name="Park D.J."/>
            <person name="Whiston E."/>
            <person name="Hung C.-Y."/>
            <person name="McMahan C."/>
            <person name="White J."/>
            <person name="Sykes S."/>
            <person name="Heiman D."/>
            <person name="Young S."/>
            <person name="Zeng Q."/>
            <person name="Abouelleil A."/>
            <person name="Aftuck L."/>
            <person name="Bessette D."/>
            <person name="Brown A."/>
            <person name="FitzGerald M."/>
            <person name="Lui A."/>
            <person name="Macdonald J.P."/>
            <person name="Priest M."/>
            <person name="Orbach M.J."/>
            <person name="Galgiani J.N."/>
            <person name="Kirkland T.N."/>
            <person name="Cole G.T."/>
            <person name="Birren B.W."/>
            <person name="Henn M.R."/>
            <person name="Taylor J.W."/>
            <person name="Rounsley S.D."/>
        </authorList>
    </citation>
    <scope>NUCLEOTIDE SEQUENCE [LARGE SCALE GENOMIC DNA]</scope>
    <source>
        <strain evidence="2">RMSCC 3488</strain>
    </source>
</reference>